<name>A0ABD2X786_9HYME</name>
<dbReference type="AlphaFoldDB" id="A0ABD2X786"/>
<dbReference type="PANTHER" id="PTHR11439:SF483">
    <property type="entry name" value="PEPTIDE SYNTHASE GLIP-LIKE, PUTATIVE (AFU_ORTHOLOGUE AFUA_3G12920)-RELATED"/>
    <property type="match status" value="1"/>
</dbReference>
<evidence type="ECO:0000313" key="3">
    <source>
        <dbReference type="Proteomes" id="UP001627154"/>
    </source>
</evidence>
<dbReference type="PANTHER" id="PTHR11439">
    <property type="entry name" value="GAG-POL-RELATED RETROTRANSPOSON"/>
    <property type="match status" value="1"/>
</dbReference>
<comment type="caution">
    <text evidence="2">The sequence shown here is derived from an EMBL/GenBank/DDBJ whole genome shotgun (WGS) entry which is preliminary data.</text>
</comment>
<evidence type="ECO:0000313" key="2">
    <source>
        <dbReference type="EMBL" id="KAL3401049.1"/>
    </source>
</evidence>
<proteinExistence type="predicted"/>
<feature type="region of interest" description="Disordered" evidence="1">
    <location>
        <begin position="139"/>
        <end position="168"/>
    </location>
</feature>
<organism evidence="2 3">
    <name type="scientific">Trichogramma kaykai</name>
    <dbReference type="NCBI Taxonomy" id="54128"/>
    <lineage>
        <taxon>Eukaryota</taxon>
        <taxon>Metazoa</taxon>
        <taxon>Ecdysozoa</taxon>
        <taxon>Arthropoda</taxon>
        <taxon>Hexapoda</taxon>
        <taxon>Insecta</taxon>
        <taxon>Pterygota</taxon>
        <taxon>Neoptera</taxon>
        <taxon>Endopterygota</taxon>
        <taxon>Hymenoptera</taxon>
        <taxon>Apocrita</taxon>
        <taxon>Proctotrupomorpha</taxon>
        <taxon>Chalcidoidea</taxon>
        <taxon>Trichogrammatidae</taxon>
        <taxon>Trichogramma</taxon>
    </lineage>
</organism>
<protein>
    <recommendedName>
        <fullName evidence="4">Reverse transcriptase Ty1/copia-type domain-containing protein</fullName>
    </recommendedName>
</protein>
<dbReference type="EMBL" id="JBJJXI010000049">
    <property type="protein sequence ID" value="KAL3401049.1"/>
    <property type="molecule type" value="Genomic_DNA"/>
</dbReference>
<evidence type="ECO:0008006" key="4">
    <source>
        <dbReference type="Google" id="ProtNLM"/>
    </source>
</evidence>
<dbReference type="Proteomes" id="UP001627154">
    <property type="component" value="Unassembled WGS sequence"/>
</dbReference>
<accession>A0ABD2X786</accession>
<gene>
    <name evidence="2" type="ORF">TKK_005687</name>
</gene>
<keyword evidence="3" id="KW-1185">Reference proteome</keyword>
<reference evidence="2 3" key="1">
    <citation type="journal article" date="2024" name="bioRxiv">
        <title>A reference genome for Trichogramma kaykai: A tiny desert-dwelling parasitoid wasp with competing sex-ratio distorters.</title>
        <authorList>
            <person name="Culotta J."/>
            <person name="Lindsey A.R."/>
        </authorList>
    </citation>
    <scope>NUCLEOTIDE SEQUENCE [LARGE SCALE GENOMIC DNA]</scope>
    <source>
        <strain evidence="2 3">KSX58</strain>
    </source>
</reference>
<evidence type="ECO:0000256" key="1">
    <source>
        <dbReference type="SAM" id="MobiDB-lite"/>
    </source>
</evidence>
<sequence length="168" mass="19420">MAESKPQDSPMVTRQVKKLELKNPKKVKEMSQPFTGPYREVIGSLLYLAGVTRPDIAYAVNLLSRRQVAPTVGDFQEVKRILRYLRGTTNEGLVYRANESDMEPKEHEQLNCENEKVAQELKKGRKRKVKETIKKVNETQNASEVQEQLDFRNEEVDPVPPKKKKRKL</sequence>